<evidence type="ECO:0000256" key="7">
    <source>
        <dbReference type="ARBA" id="ARBA00022833"/>
    </source>
</evidence>
<dbReference type="SUPFAM" id="SSF90209">
    <property type="entry name" value="Ran binding protein zinc finger-like"/>
    <property type="match status" value="2"/>
</dbReference>
<gene>
    <name evidence="15" type="ORF">NP493_538g01031</name>
</gene>
<dbReference type="PROSITE" id="PS01358">
    <property type="entry name" value="ZF_RANBP2_1"/>
    <property type="match status" value="2"/>
</dbReference>
<keyword evidence="7 11" id="KW-0862">Zinc</keyword>
<dbReference type="FunFam" id="4.10.1060.10:FF:000004">
    <property type="entry name" value="Zinc finger Ran-binding domain-containing protein 2"/>
    <property type="match status" value="1"/>
</dbReference>
<protein>
    <recommendedName>
        <fullName evidence="2 11">Zinc finger Ran-binding domain-containing protein 2</fullName>
    </recommendedName>
</protein>
<evidence type="ECO:0000313" key="15">
    <source>
        <dbReference type="EMBL" id="KAK2178581.1"/>
    </source>
</evidence>
<comment type="similarity">
    <text evidence="10 11">Belongs to the ZRANB2 family.</text>
</comment>
<keyword evidence="9 11" id="KW-0539">Nucleus</keyword>
<evidence type="ECO:0000256" key="5">
    <source>
        <dbReference type="ARBA" id="ARBA00022737"/>
    </source>
</evidence>
<keyword evidence="8 11" id="KW-0694">RNA-binding</keyword>
<feature type="compositionally biased region" description="Acidic residues" evidence="13">
    <location>
        <begin position="151"/>
        <end position="164"/>
    </location>
</feature>
<dbReference type="AlphaFoldDB" id="A0AAD9KW84"/>
<evidence type="ECO:0000256" key="11">
    <source>
        <dbReference type="PIRNR" id="PIRNR037956"/>
    </source>
</evidence>
<evidence type="ECO:0000259" key="14">
    <source>
        <dbReference type="PROSITE" id="PS50199"/>
    </source>
</evidence>
<feature type="domain" description="RanBP2-type" evidence="14">
    <location>
        <begin position="10"/>
        <end position="41"/>
    </location>
</feature>
<keyword evidence="6 12" id="KW-0863">Zinc-finger</keyword>
<evidence type="ECO:0000256" key="1">
    <source>
        <dbReference type="ARBA" id="ARBA00004123"/>
    </source>
</evidence>
<evidence type="ECO:0000313" key="16">
    <source>
        <dbReference type="Proteomes" id="UP001209878"/>
    </source>
</evidence>
<evidence type="ECO:0000256" key="12">
    <source>
        <dbReference type="PROSITE-ProRule" id="PRU00322"/>
    </source>
</evidence>
<evidence type="ECO:0000256" key="13">
    <source>
        <dbReference type="SAM" id="MobiDB-lite"/>
    </source>
</evidence>
<feature type="compositionally biased region" description="Basic residues" evidence="13">
    <location>
        <begin position="226"/>
        <end position="238"/>
    </location>
</feature>
<keyword evidence="16" id="KW-1185">Reference proteome</keyword>
<feature type="domain" description="RanBP2-type" evidence="14">
    <location>
        <begin position="65"/>
        <end position="94"/>
    </location>
</feature>
<dbReference type="PROSITE" id="PS50199">
    <property type="entry name" value="ZF_RANBP2_2"/>
    <property type="match status" value="2"/>
</dbReference>
<accession>A0AAD9KW84</accession>
<feature type="region of interest" description="Disordered" evidence="13">
    <location>
        <begin position="117"/>
        <end position="238"/>
    </location>
</feature>
<evidence type="ECO:0000256" key="2">
    <source>
        <dbReference type="ARBA" id="ARBA00017543"/>
    </source>
</evidence>
<comment type="subcellular location">
    <subcellularLocation>
        <location evidence="1 11">Nucleus</location>
    </subcellularLocation>
</comment>
<evidence type="ECO:0000256" key="6">
    <source>
        <dbReference type="ARBA" id="ARBA00022771"/>
    </source>
</evidence>
<proteinExistence type="inferred from homology"/>
<organism evidence="15 16">
    <name type="scientific">Ridgeia piscesae</name>
    <name type="common">Tubeworm</name>
    <dbReference type="NCBI Taxonomy" id="27915"/>
    <lineage>
        <taxon>Eukaryota</taxon>
        <taxon>Metazoa</taxon>
        <taxon>Spiralia</taxon>
        <taxon>Lophotrochozoa</taxon>
        <taxon>Annelida</taxon>
        <taxon>Polychaeta</taxon>
        <taxon>Sedentaria</taxon>
        <taxon>Canalipalpata</taxon>
        <taxon>Sabellida</taxon>
        <taxon>Siboglinidae</taxon>
        <taxon>Ridgeia</taxon>
    </lineage>
</organism>
<evidence type="ECO:0000256" key="9">
    <source>
        <dbReference type="ARBA" id="ARBA00023242"/>
    </source>
</evidence>
<dbReference type="Pfam" id="PF00641">
    <property type="entry name" value="Zn_ribbon_RanBP"/>
    <property type="match status" value="2"/>
</dbReference>
<keyword evidence="5" id="KW-0677">Repeat</keyword>
<dbReference type="SMART" id="SM00547">
    <property type="entry name" value="ZnF_RBZ"/>
    <property type="match status" value="2"/>
</dbReference>
<dbReference type="GO" id="GO:0006396">
    <property type="term" value="P:RNA processing"/>
    <property type="evidence" value="ECO:0007669"/>
    <property type="project" value="InterPro"/>
</dbReference>
<dbReference type="GO" id="GO:0005634">
    <property type="term" value="C:nucleus"/>
    <property type="evidence" value="ECO:0007669"/>
    <property type="project" value="UniProtKB-SubCell"/>
</dbReference>
<dbReference type="InterPro" id="IPR017337">
    <property type="entry name" value="ZRANB2"/>
</dbReference>
<dbReference type="PIRSF" id="PIRSF037956">
    <property type="entry name" value="UCP037956_ZnF_Ran"/>
    <property type="match status" value="1"/>
</dbReference>
<evidence type="ECO:0000256" key="4">
    <source>
        <dbReference type="ARBA" id="ARBA00022723"/>
    </source>
</evidence>
<dbReference type="InterPro" id="IPR036443">
    <property type="entry name" value="Znf_RanBP2_sf"/>
</dbReference>
<dbReference type="PANTHER" id="PTHR12999">
    <property type="entry name" value="ZINC FINGER RAN-BINDING DOMAIN-CONTAINING PROTEIN 2 ZRANB2-RELATED"/>
    <property type="match status" value="1"/>
</dbReference>
<reference evidence="15" key="1">
    <citation type="journal article" date="2023" name="Mol. Biol. Evol.">
        <title>Third-Generation Sequencing Reveals the Adaptive Role of the Epigenome in Three Deep-Sea Polychaetes.</title>
        <authorList>
            <person name="Perez M."/>
            <person name="Aroh O."/>
            <person name="Sun Y."/>
            <person name="Lan Y."/>
            <person name="Juniper S.K."/>
            <person name="Young C.R."/>
            <person name="Angers B."/>
            <person name="Qian P.Y."/>
        </authorList>
    </citation>
    <scope>NUCLEOTIDE SEQUENCE</scope>
    <source>
        <strain evidence="15">R07B-5</strain>
    </source>
</reference>
<dbReference type="InterPro" id="IPR001876">
    <property type="entry name" value="Znf_RanBP2"/>
</dbReference>
<name>A0AAD9KW84_RIDPI</name>
<dbReference type="GO" id="GO:0008270">
    <property type="term" value="F:zinc ion binding"/>
    <property type="evidence" value="ECO:0007669"/>
    <property type="project" value="UniProtKB-KW"/>
</dbReference>
<feature type="compositionally biased region" description="Low complexity" evidence="13">
    <location>
        <begin position="209"/>
        <end position="218"/>
    </location>
</feature>
<evidence type="ECO:0000256" key="3">
    <source>
        <dbReference type="ARBA" id="ARBA00022553"/>
    </source>
</evidence>
<sequence>MATTGKFRPSDGDWICCDPNCGNVNFSRRIKCNKCGKDKATGTEFRKGGQEIGQSMAEKSRGLFSADDWQCKTCGNVNWARRSTCNMCNAPKCGKIEHRTGFGGGYMEREEVEYVAREGSDSEYDEFGRKKKRYRKPDDEKKVAPPPPRDVDDDGEEEEDDDDVDVSKYKLDSDELHIFQDDDDDVDLSKYDLSDDSDSNTKNNKKTSRSSSSSSLSSGASDKYRGSRKRPHTQSRSR</sequence>
<dbReference type="PANTHER" id="PTHR12999:SF17">
    <property type="entry name" value="ZINC FINGER RAN-BINDING DOMAIN-CONTAINING PROTEIN 2"/>
    <property type="match status" value="1"/>
</dbReference>
<evidence type="ECO:0000256" key="8">
    <source>
        <dbReference type="ARBA" id="ARBA00022884"/>
    </source>
</evidence>
<keyword evidence="4 11" id="KW-0479">Metal-binding</keyword>
<dbReference type="Proteomes" id="UP001209878">
    <property type="component" value="Unassembled WGS sequence"/>
</dbReference>
<keyword evidence="3" id="KW-0597">Phosphoprotein</keyword>
<dbReference type="GO" id="GO:0003723">
    <property type="term" value="F:RNA binding"/>
    <property type="evidence" value="ECO:0007669"/>
    <property type="project" value="UniProtKB-KW"/>
</dbReference>
<dbReference type="Gene3D" id="4.10.1060.10">
    <property type="entry name" value="Zinc finger, RanBP2-type"/>
    <property type="match status" value="2"/>
</dbReference>
<feature type="compositionally biased region" description="Basic and acidic residues" evidence="13">
    <location>
        <begin position="165"/>
        <end position="180"/>
    </location>
</feature>
<dbReference type="EMBL" id="JAODUO010000537">
    <property type="protein sequence ID" value="KAK2178581.1"/>
    <property type="molecule type" value="Genomic_DNA"/>
</dbReference>
<comment type="caution">
    <text evidence="15">The sequence shown here is derived from an EMBL/GenBank/DDBJ whole genome shotgun (WGS) entry which is preliminary data.</text>
</comment>
<evidence type="ECO:0000256" key="10">
    <source>
        <dbReference type="ARBA" id="ARBA00025731"/>
    </source>
</evidence>
<dbReference type="GO" id="GO:0001530">
    <property type="term" value="F:lipopolysaccharide binding"/>
    <property type="evidence" value="ECO:0007669"/>
    <property type="project" value="TreeGrafter"/>
</dbReference>